<keyword evidence="3" id="KW-1185">Reference proteome</keyword>
<dbReference type="InterPro" id="IPR009057">
    <property type="entry name" value="Homeodomain-like_sf"/>
</dbReference>
<accession>A0AAD1UBB0</accession>
<sequence length="283" mass="32362">MSLNNIHKRQRINEDASLAYDMSSYGCYINSDSNLARTSRKRRAPNASKNGKSIKTNKSIFKVAKGCSGKRRKHILNFEQISVLENYFHIDPDWKMATVDAAATQLGLPVKKIYKWGYDRKHVSRSLGEIKPTNSDDFNGLVDEILMLKSKEADMTKKTYPKREKAANKSSFTEKNSSGNQKQNNLEQNLTSIEDFSDFKFNDIEKTLSADLNTTSPKAEQRQQVTSTYSKELTEGFISDTYKDSFWPTEDFFGQKICDADISTQNVFSLDHLQFENIWSPLL</sequence>
<organism evidence="2 3">
    <name type="scientific">Euplotes crassus</name>
    <dbReference type="NCBI Taxonomy" id="5936"/>
    <lineage>
        <taxon>Eukaryota</taxon>
        <taxon>Sar</taxon>
        <taxon>Alveolata</taxon>
        <taxon>Ciliophora</taxon>
        <taxon>Intramacronucleata</taxon>
        <taxon>Spirotrichea</taxon>
        <taxon>Hypotrichia</taxon>
        <taxon>Euplotida</taxon>
        <taxon>Euplotidae</taxon>
        <taxon>Moneuplotes</taxon>
    </lineage>
</organism>
<proteinExistence type="predicted"/>
<evidence type="ECO:0008006" key="4">
    <source>
        <dbReference type="Google" id="ProtNLM"/>
    </source>
</evidence>
<protein>
    <recommendedName>
        <fullName evidence="4">Homeobox domain-containing protein</fullName>
    </recommendedName>
</protein>
<gene>
    <name evidence="2" type="ORF">ECRASSUSDP1_LOCUS6170</name>
</gene>
<evidence type="ECO:0000313" key="3">
    <source>
        <dbReference type="Proteomes" id="UP001295684"/>
    </source>
</evidence>
<reference evidence="2" key="1">
    <citation type="submission" date="2023-07" db="EMBL/GenBank/DDBJ databases">
        <authorList>
            <consortium name="AG Swart"/>
            <person name="Singh M."/>
            <person name="Singh A."/>
            <person name="Seah K."/>
            <person name="Emmerich C."/>
        </authorList>
    </citation>
    <scope>NUCLEOTIDE SEQUENCE</scope>
    <source>
        <strain evidence="2">DP1</strain>
    </source>
</reference>
<feature type="compositionally biased region" description="Basic and acidic residues" evidence="1">
    <location>
        <begin position="157"/>
        <end position="167"/>
    </location>
</feature>
<dbReference type="Proteomes" id="UP001295684">
    <property type="component" value="Unassembled WGS sequence"/>
</dbReference>
<feature type="region of interest" description="Disordered" evidence="1">
    <location>
        <begin position="157"/>
        <end position="187"/>
    </location>
</feature>
<dbReference type="EMBL" id="CAMPGE010005973">
    <property type="protein sequence ID" value="CAI2364820.1"/>
    <property type="molecule type" value="Genomic_DNA"/>
</dbReference>
<evidence type="ECO:0000313" key="2">
    <source>
        <dbReference type="EMBL" id="CAI2364820.1"/>
    </source>
</evidence>
<feature type="compositionally biased region" description="Polar residues" evidence="1">
    <location>
        <begin position="168"/>
        <end position="187"/>
    </location>
</feature>
<name>A0AAD1UBB0_EUPCR</name>
<dbReference type="SUPFAM" id="SSF46689">
    <property type="entry name" value="Homeodomain-like"/>
    <property type="match status" value="1"/>
</dbReference>
<comment type="caution">
    <text evidence="2">The sequence shown here is derived from an EMBL/GenBank/DDBJ whole genome shotgun (WGS) entry which is preliminary data.</text>
</comment>
<dbReference type="AlphaFoldDB" id="A0AAD1UBB0"/>
<evidence type="ECO:0000256" key="1">
    <source>
        <dbReference type="SAM" id="MobiDB-lite"/>
    </source>
</evidence>